<sequence>MAIVGQKLELECSITCLSQTYEWVNVTGGERIEVDGVTKGVLVISEDITSVAEVGGQMYECHCAEICEMFKIGVKPIPKLYTSVPVARLGSSVNITCMAESYPPANTVGNYLMRHPRDKDIDRLLLPGKNGVVHIISGASGNDSGEYECTVTVTLDEYSTPLQSDNVFANLVVYDPPTILGVKNFTLSEVGQSAILECNVSNTENDLNVWVNWTTSSGDRNIKDCVTFREGNVFYLLLHNASVGDYTCQLYSNYSALEPEDVKNASVLMKECPPTKGGVTKRGRLYCRYYYCTFLPS</sequence>
<accession>A0AA35WKA2</accession>
<feature type="domain" description="Ig-like" evidence="1">
    <location>
        <begin position="177"/>
        <end position="266"/>
    </location>
</feature>
<dbReference type="Gene3D" id="2.60.40.10">
    <property type="entry name" value="Immunoglobulins"/>
    <property type="match status" value="1"/>
</dbReference>
<dbReference type="InterPro" id="IPR003599">
    <property type="entry name" value="Ig_sub"/>
</dbReference>
<dbReference type="InterPro" id="IPR007110">
    <property type="entry name" value="Ig-like_dom"/>
</dbReference>
<keyword evidence="3" id="KW-1185">Reference proteome</keyword>
<dbReference type="EMBL" id="CASHTH010001811">
    <property type="protein sequence ID" value="CAI8020231.1"/>
    <property type="molecule type" value="Genomic_DNA"/>
</dbReference>
<name>A0AA35WKA2_GEOBA</name>
<feature type="domain" description="Ig-like" evidence="1">
    <location>
        <begin position="78"/>
        <end position="159"/>
    </location>
</feature>
<dbReference type="Proteomes" id="UP001174909">
    <property type="component" value="Unassembled WGS sequence"/>
</dbReference>
<comment type="caution">
    <text evidence="2">The sequence shown here is derived from an EMBL/GenBank/DDBJ whole genome shotgun (WGS) entry which is preliminary data.</text>
</comment>
<gene>
    <name evidence="2" type="ORF">GBAR_LOCUS12101</name>
</gene>
<dbReference type="AlphaFoldDB" id="A0AA35WKA2"/>
<dbReference type="SUPFAM" id="SSF48726">
    <property type="entry name" value="Immunoglobulin"/>
    <property type="match status" value="2"/>
</dbReference>
<dbReference type="SMART" id="SM00409">
    <property type="entry name" value="IG"/>
    <property type="match status" value="2"/>
</dbReference>
<evidence type="ECO:0000313" key="2">
    <source>
        <dbReference type="EMBL" id="CAI8020231.1"/>
    </source>
</evidence>
<reference evidence="2" key="1">
    <citation type="submission" date="2023-03" db="EMBL/GenBank/DDBJ databases">
        <authorList>
            <person name="Steffen K."/>
            <person name="Cardenas P."/>
        </authorList>
    </citation>
    <scope>NUCLEOTIDE SEQUENCE</scope>
</reference>
<protein>
    <recommendedName>
        <fullName evidence="1">Ig-like domain-containing protein</fullName>
    </recommendedName>
</protein>
<dbReference type="InterPro" id="IPR013783">
    <property type="entry name" value="Ig-like_fold"/>
</dbReference>
<dbReference type="InterPro" id="IPR036179">
    <property type="entry name" value="Ig-like_dom_sf"/>
</dbReference>
<dbReference type="PROSITE" id="PS50835">
    <property type="entry name" value="IG_LIKE"/>
    <property type="match status" value="2"/>
</dbReference>
<proteinExistence type="predicted"/>
<organism evidence="2 3">
    <name type="scientific">Geodia barretti</name>
    <name type="common">Barrett's horny sponge</name>
    <dbReference type="NCBI Taxonomy" id="519541"/>
    <lineage>
        <taxon>Eukaryota</taxon>
        <taxon>Metazoa</taxon>
        <taxon>Porifera</taxon>
        <taxon>Demospongiae</taxon>
        <taxon>Heteroscleromorpha</taxon>
        <taxon>Tetractinellida</taxon>
        <taxon>Astrophorina</taxon>
        <taxon>Geodiidae</taxon>
        <taxon>Geodia</taxon>
    </lineage>
</organism>
<evidence type="ECO:0000313" key="3">
    <source>
        <dbReference type="Proteomes" id="UP001174909"/>
    </source>
</evidence>
<evidence type="ECO:0000259" key="1">
    <source>
        <dbReference type="PROSITE" id="PS50835"/>
    </source>
</evidence>